<feature type="region of interest" description="Disordered" evidence="1">
    <location>
        <begin position="66"/>
        <end position="87"/>
    </location>
</feature>
<evidence type="ECO:0000313" key="3">
    <source>
        <dbReference type="Proteomes" id="UP000014480"/>
    </source>
</evidence>
<sequence length="114" mass="12550">MAFDLPSFGHFAQKAVVKRVVAVTEREKEQLPLFSPVLLPPSNHHYMRLALPFHLTYLAQGVLVEERASEPKRRPSKGPKGPEGPKAQRTLILVVRCCSLSVCLGPVAVTPALQ</sequence>
<keyword evidence="3" id="KW-1185">Reference proteome</keyword>
<dbReference type="Proteomes" id="UP000014480">
    <property type="component" value="Unassembled WGS sequence"/>
</dbReference>
<proteinExistence type="predicted"/>
<accession>A0A484G8F8</accession>
<dbReference type="AlphaFoldDB" id="A0A484G8F8"/>
<evidence type="ECO:0000313" key="2">
    <source>
        <dbReference type="EMBL" id="TDZ26210.1"/>
    </source>
</evidence>
<organism evidence="2 3">
    <name type="scientific">Colletotrichum orbiculare (strain 104-T / ATCC 96160 / CBS 514.97 / LARS 414 / MAFF 240422)</name>
    <name type="common">Cucumber anthracnose fungus</name>
    <name type="synonym">Colletotrichum lagenarium</name>
    <dbReference type="NCBI Taxonomy" id="1213857"/>
    <lineage>
        <taxon>Eukaryota</taxon>
        <taxon>Fungi</taxon>
        <taxon>Dikarya</taxon>
        <taxon>Ascomycota</taxon>
        <taxon>Pezizomycotina</taxon>
        <taxon>Sordariomycetes</taxon>
        <taxon>Hypocreomycetidae</taxon>
        <taxon>Glomerellales</taxon>
        <taxon>Glomerellaceae</taxon>
        <taxon>Colletotrichum</taxon>
        <taxon>Colletotrichum orbiculare species complex</taxon>
    </lineage>
</organism>
<evidence type="ECO:0000256" key="1">
    <source>
        <dbReference type="SAM" id="MobiDB-lite"/>
    </source>
</evidence>
<gene>
    <name evidence="2" type="ORF">Cob_v000182</name>
</gene>
<reference evidence="3" key="1">
    <citation type="journal article" date="2013" name="New Phytol.">
        <title>Comparative genomic and transcriptomic analyses reveal the hemibiotrophic stage shift of Colletotrichum fungi.</title>
        <authorList>
            <person name="Gan P."/>
            <person name="Ikeda K."/>
            <person name="Irieda H."/>
            <person name="Narusaka M."/>
            <person name="O'Connell R.J."/>
            <person name="Narusaka Y."/>
            <person name="Takano Y."/>
            <person name="Kubo Y."/>
            <person name="Shirasu K."/>
        </authorList>
    </citation>
    <scope>NUCLEOTIDE SEQUENCE [LARGE SCALE GENOMIC DNA]</scope>
    <source>
        <strain evidence="3">104-T / ATCC 96160 / CBS 514.97 / LARS 414 / MAFF 240422</strain>
    </source>
</reference>
<reference evidence="3" key="2">
    <citation type="journal article" date="2019" name="Mol. Plant Microbe Interact.">
        <title>Genome sequence resources for four phytopathogenic fungi from the Colletotrichum orbiculare species complex.</title>
        <authorList>
            <person name="Gan P."/>
            <person name="Tsushima A."/>
            <person name="Narusaka M."/>
            <person name="Narusaka Y."/>
            <person name="Takano Y."/>
            <person name="Kubo Y."/>
            <person name="Shirasu K."/>
        </authorList>
    </citation>
    <scope>GENOME REANNOTATION</scope>
    <source>
        <strain evidence="3">104-T / ATCC 96160 / CBS 514.97 / LARS 414 / MAFF 240422</strain>
    </source>
</reference>
<name>A0A484G8F8_COLOR</name>
<comment type="caution">
    <text evidence="2">The sequence shown here is derived from an EMBL/GenBank/DDBJ whole genome shotgun (WGS) entry which is preliminary data.</text>
</comment>
<protein>
    <submittedName>
        <fullName evidence="2">Uncharacterized protein</fullName>
    </submittedName>
</protein>
<dbReference type="EMBL" id="AMCV02000001">
    <property type="protein sequence ID" value="TDZ26210.1"/>
    <property type="molecule type" value="Genomic_DNA"/>
</dbReference>